<dbReference type="InterPro" id="IPR011951">
    <property type="entry name" value="HAD-SF_hydro_IA_YjjG/PynA"/>
</dbReference>
<dbReference type="InterPro" id="IPR023214">
    <property type="entry name" value="HAD_sf"/>
</dbReference>
<keyword evidence="1" id="KW-0378">Hydrolase</keyword>
<dbReference type="NCBIfam" id="TIGR02254">
    <property type="entry name" value="YjjG_YfnB"/>
    <property type="match status" value="1"/>
</dbReference>
<dbReference type="InterPro" id="IPR036412">
    <property type="entry name" value="HAD-like_sf"/>
</dbReference>
<dbReference type="InterPro" id="IPR023198">
    <property type="entry name" value="PGP-like_dom2"/>
</dbReference>
<dbReference type="Proteomes" id="UP000555103">
    <property type="component" value="Unassembled WGS sequence"/>
</dbReference>
<keyword evidence="2" id="KW-1185">Reference proteome</keyword>
<gene>
    <name evidence="1" type="ORF">GGR21_002251</name>
</gene>
<name>A0A840CNU1_9BACT</name>
<dbReference type="Pfam" id="PF00702">
    <property type="entry name" value="Hydrolase"/>
    <property type="match status" value="1"/>
</dbReference>
<dbReference type="RefSeq" id="WP_183307252.1">
    <property type="nucleotide sequence ID" value="NZ_JACIEP010000007.1"/>
</dbReference>
<organism evidence="1 2">
    <name type="scientific">Dysgonomonas hofstadii</name>
    <dbReference type="NCBI Taxonomy" id="637886"/>
    <lineage>
        <taxon>Bacteria</taxon>
        <taxon>Pseudomonadati</taxon>
        <taxon>Bacteroidota</taxon>
        <taxon>Bacteroidia</taxon>
        <taxon>Bacteroidales</taxon>
        <taxon>Dysgonomonadaceae</taxon>
        <taxon>Dysgonomonas</taxon>
    </lineage>
</organism>
<dbReference type="SFLD" id="SFLDG01129">
    <property type="entry name" value="C1.5:_HAD__Beta-PGM__Phosphata"/>
    <property type="match status" value="1"/>
</dbReference>
<dbReference type="PANTHER" id="PTHR47478">
    <property type="match status" value="1"/>
</dbReference>
<dbReference type="NCBIfam" id="TIGR01549">
    <property type="entry name" value="HAD-SF-IA-v1"/>
    <property type="match status" value="1"/>
</dbReference>
<dbReference type="SFLD" id="SFLDG01135">
    <property type="entry name" value="C1.5.6:_HAD__Beta-PGM__Phospha"/>
    <property type="match status" value="1"/>
</dbReference>
<protein>
    <submittedName>
        <fullName evidence="1">Putative hydrolase of the HAD superfamily</fullName>
    </submittedName>
</protein>
<evidence type="ECO:0000313" key="1">
    <source>
        <dbReference type="EMBL" id="MBB4036349.1"/>
    </source>
</evidence>
<dbReference type="InterPro" id="IPR052550">
    <property type="entry name" value="Pyrimidine_5'-ntase_YjjG"/>
</dbReference>
<dbReference type="Gene3D" id="3.40.50.1000">
    <property type="entry name" value="HAD superfamily/HAD-like"/>
    <property type="match status" value="1"/>
</dbReference>
<dbReference type="CDD" id="cd04305">
    <property type="entry name" value="HAD_Neu5Ac-Pase_like"/>
    <property type="match status" value="1"/>
</dbReference>
<comment type="caution">
    <text evidence="1">The sequence shown here is derived from an EMBL/GenBank/DDBJ whole genome shotgun (WGS) entry which is preliminary data.</text>
</comment>
<dbReference type="SFLD" id="SFLDS00003">
    <property type="entry name" value="Haloacid_Dehalogenase"/>
    <property type="match status" value="1"/>
</dbReference>
<dbReference type="GO" id="GO:0008253">
    <property type="term" value="F:5'-nucleotidase activity"/>
    <property type="evidence" value="ECO:0007669"/>
    <property type="project" value="InterPro"/>
</dbReference>
<reference evidence="1 2" key="1">
    <citation type="submission" date="2020-08" db="EMBL/GenBank/DDBJ databases">
        <title>Genomic Encyclopedia of Type Strains, Phase IV (KMG-IV): sequencing the most valuable type-strain genomes for metagenomic binning, comparative biology and taxonomic classification.</title>
        <authorList>
            <person name="Goeker M."/>
        </authorList>
    </citation>
    <scope>NUCLEOTIDE SEQUENCE [LARGE SCALE GENOMIC DNA]</scope>
    <source>
        <strain evidence="1 2">DSM 104969</strain>
    </source>
</reference>
<dbReference type="InterPro" id="IPR006439">
    <property type="entry name" value="HAD-SF_hydro_IA"/>
</dbReference>
<dbReference type="PANTHER" id="PTHR47478:SF1">
    <property type="entry name" value="PYRIMIDINE 5'-NUCLEOTIDASE YJJG"/>
    <property type="match status" value="1"/>
</dbReference>
<dbReference type="SUPFAM" id="SSF56784">
    <property type="entry name" value="HAD-like"/>
    <property type="match status" value="1"/>
</dbReference>
<evidence type="ECO:0000313" key="2">
    <source>
        <dbReference type="Proteomes" id="UP000555103"/>
    </source>
</evidence>
<proteinExistence type="predicted"/>
<accession>A0A840CNU1</accession>
<sequence length="231" mass="26802">MKYTDILLDLDDTLIDTEANTRITVEEVYNDYNLGEYFDSFPAFFSFYHTNVSKLWDMYNKGQITKDEIQIERFGVSLRHIPEFNESRIKEINEDYIQRVMLKDTLIDGAMEFLEYLKPLYKIHILSNGFTEMQYKKMESAGIPQSYFDKIILSDVVGVNKPHPGIFKYALDKTGVTAEQVIMIGDNLQTDILGAKNSGIDQIWFNPKNKPSVEIQPTHTVNRLSEITYIL</sequence>
<dbReference type="PRINTS" id="PR00413">
    <property type="entry name" value="HADHALOGNASE"/>
</dbReference>
<dbReference type="EMBL" id="JACIEP010000007">
    <property type="protein sequence ID" value="MBB4036349.1"/>
    <property type="molecule type" value="Genomic_DNA"/>
</dbReference>
<dbReference type="AlphaFoldDB" id="A0A840CNU1"/>
<dbReference type="Gene3D" id="1.10.150.240">
    <property type="entry name" value="Putative phosphatase, domain 2"/>
    <property type="match status" value="1"/>
</dbReference>